<protein>
    <submittedName>
        <fullName evidence="1">DUF2812 domain-containing protein</fullName>
    </submittedName>
</protein>
<proteinExistence type="predicted"/>
<accession>A0A6I1MQ67</accession>
<reference evidence="1 2" key="1">
    <citation type="submission" date="2019-10" db="EMBL/GenBank/DDBJ databases">
        <title>The Genome Sequence of Clostridium tarantellae Isolated from Fish Brain.</title>
        <authorList>
            <person name="Bano L."/>
            <person name="Kiel M."/>
            <person name="Sales G."/>
            <person name="Doxey A.C."/>
            <person name="Mansfield M.J."/>
            <person name="Schiavone M."/>
            <person name="Rossetto O."/>
            <person name="Pirazzini M."/>
            <person name="Dobrindt U."/>
            <person name="Montecucco C."/>
        </authorList>
    </citation>
    <scope>NUCLEOTIDE SEQUENCE [LARGE SCALE GENOMIC DNA]</scope>
    <source>
        <strain evidence="1 2">DSM 3997</strain>
    </source>
</reference>
<keyword evidence="2" id="KW-1185">Reference proteome</keyword>
<dbReference type="Proteomes" id="UP000430345">
    <property type="component" value="Unassembled WGS sequence"/>
</dbReference>
<sequence length="91" mass="10989">MIFMIKNIIKPFWNLNILKTEKWLEKMNTKNYELKKVNFKLGKFTFEKNNCNPLTYRIYHNSIKISQCSPSLKKEGWINYLRVKKSVNSNI</sequence>
<organism evidence="1 2">
    <name type="scientific">Clostridium tarantellae</name>
    <dbReference type="NCBI Taxonomy" id="39493"/>
    <lineage>
        <taxon>Bacteria</taxon>
        <taxon>Bacillati</taxon>
        <taxon>Bacillota</taxon>
        <taxon>Clostridia</taxon>
        <taxon>Eubacteriales</taxon>
        <taxon>Clostridiaceae</taxon>
        <taxon>Clostridium</taxon>
    </lineage>
</organism>
<dbReference type="InterPro" id="IPR021359">
    <property type="entry name" value="DUF2812"/>
</dbReference>
<name>A0A6I1MQ67_9CLOT</name>
<comment type="caution">
    <text evidence="1">The sequence shown here is derived from an EMBL/GenBank/DDBJ whole genome shotgun (WGS) entry which is preliminary data.</text>
</comment>
<evidence type="ECO:0000313" key="1">
    <source>
        <dbReference type="EMBL" id="MPQ44963.1"/>
    </source>
</evidence>
<gene>
    <name evidence="1" type="ORF">GBZ86_14630</name>
</gene>
<dbReference type="OrthoDB" id="8230517at2"/>
<dbReference type="Pfam" id="PF11193">
    <property type="entry name" value="DUF2812"/>
    <property type="match status" value="1"/>
</dbReference>
<dbReference type="AlphaFoldDB" id="A0A6I1MQ67"/>
<evidence type="ECO:0000313" key="2">
    <source>
        <dbReference type="Proteomes" id="UP000430345"/>
    </source>
</evidence>
<dbReference type="EMBL" id="WHJC01000373">
    <property type="protein sequence ID" value="MPQ44963.1"/>
    <property type="molecule type" value="Genomic_DNA"/>
</dbReference>